<dbReference type="STRING" id="83449.BON30_05775"/>
<dbReference type="Proteomes" id="UP000182229">
    <property type="component" value="Unassembled WGS sequence"/>
</dbReference>
<dbReference type="InterPro" id="IPR029016">
    <property type="entry name" value="GAF-like_dom_sf"/>
</dbReference>
<dbReference type="OrthoDB" id="880054at2"/>
<dbReference type="RefSeq" id="WP_071896786.1">
    <property type="nucleotide sequence ID" value="NZ_MPIN01000001.1"/>
</dbReference>
<keyword evidence="3" id="KW-1185">Reference proteome</keyword>
<dbReference type="AlphaFoldDB" id="A0A1L9BKK4"/>
<reference evidence="2 3" key="2">
    <citation type="submission" date="2016-12" db="EMBL/GenBank/DDBJ databases">
        <title>Draft Genome Sequence of Cystobacter ferrugineus Strain Cbfe23.</title>
        <authorList>
            <person name="Akbar S."/>
            <person name="Dowd S.E."/>
            <person name="Stevens D.C."/>
        </authorList>
    </citation>
    <scope>NUCLEOTIDE SEQUENCE [LARGE SCALE GENOMIC DNA]</scope>
    <source>
        <strain evidence="2 3">Cbfe23</strain>
    </source>
</reference>
<dbReference type="InterPro" id="IPR003018">
    <property type="entry name" value="GAF"/>
</dbReference>
<dbReference type="Pfam" id="PF01590">
    <property type="entry name" value="GAF"/>
    <property type="match status" value="1"/>
</dbReference>
<evidence type="ECO:0000313" key="3">
    <source>
        <dbReference type="Proteomes" id="UP000182229"/>
    </source>
</evidence>
<reference evidence="3" key="1">
    <citation type="submission" date="2016-11" db="EMBL/GenBank/DDBJ databases">
        <authorList>
            <person name="Shukria A."/>
            <person name="Stevens D.C."/>
        </authorList>
    </citation>
    <scope>NUCLEOTIDE SEQUENCE [LARGE SCALE GENOMIC DNA]</scope>
    <source>
        <strain evidence="3">Cbfe23</strain>
    </source>
</reference>
<dbReference type="SMART" id="SM00065">
    <property type="entry name" value="GAF"/>
    <property type="match status" value="1"/>
</dbReference>
<gene>
    <name evidence="2" type="ORF">BON30_05775</name>
</gene>
<feature type="domain" description="GAF" evidence="1">
    <location>
        <begin position="19"/>
        <end position="170"/>
    </location>
</feature>
<comment type="caution">
    <text evidence="2">The sequence shown here is derived from an EMBL/GenBank/DDBJ whole genome shotgun (WGS) entry which is preliminary data.</text>
</comment>
<name>A0A1L9BKK4_9BACT</name>
<evidence type="ECO:0000313" key="2">
    <source>
        <dbReference type="EMBL" id="OJH42688.1"/>
    </source>
</evidence>
<proteinExistence type="predicted"/>
<dbReference type="Gene3D" id="3.30.450.40">
    <property type="match status" value="1"/>
</dbReference>
<evidence type="ECO:0000259" key="1">
    <source>
        <dbReference type="SMART" id="SM00065"/>
    </source>
</evidence>
<dbReference type="EMBL" id="MPIN01000001">
    <property type="protein sequence ID" value="OJH42688.1"/>
    <property type="molecule type" value="Genomic_DNA"/>
</dbReference>
<organism evidence="2 3">
    <name type="scientific">Cystobacter ferrugineus</name>
    <dbReference type="NCBI Taxonomy" id="83449"/>
    <lineage>
        <taxon>Bacteria</taxon>
        <taxon>Pseudomonadati</taxon>
        <taxon>Myxococcota</taxon>
        <taxon>Myxococcia</taxon>
        <taxon>Myxococcales</taxon>
        <taxon>Cystobacterineae</taxon>
        <taxon>Archangiaceae</taxon>
        <taxon>Cystobacter</taxon>
    </lineage>
</organism>
<dbReference type="SUPFAM" id="SSF55781">
    <property type="entry name" value="GAF domain-like"/>
    <property type="match status" value="1"/>
</dbReference>
<accession>A0A1L9BKK4</accession>
<protein>
    <recommendedName>
        <fullName evidence="1">GAF domain-containing protein</fullName>
    </recommendedName>
</protein>
<sequence>MHALHAELLETLVKPPHSHPEQLLNEVVRRVGEGVHADRCFLWVRQPATRRSRGAVVWRRDESVPDLTPEQREWIDETLFPPEDPLYAAALAHWPSVYVNDVRTAPREVLNRDFEDRYFGHRALIHAHIVGEGELWGILQPCVFGQPREWTPEDRALIEPLLPRLVPVVKTFLAAG</sequence>